<dbReference type="InterPro" id="IPR029069">
    <property type="entry name" value="HotDog_dom_sf"/>
</dbReference>
<dbReference type="RefSeq" id="WP_157678189.1">
    <property type="nucleotide sequence ID" value="NZ_CP021425.1"/>
</dbReference>
<organism evidence="3 4">
    <name type="scientific">Oleiphilus messinensis</name>
    <dbReference type="NCBI Taxonomy" id="141451"/>
    <lineage>
        <taxon>Bacteria</taxon>
        <taxon>Pseudomonadati</taxon>
        <taxon>Pseudomonadota</taxon>
        <taxon>Gammaproteobacteria</taxon>
        <taxon>Oceanospirillales</taxon>
        <taxon>Oleiphilaceae</taxon>
        <taxon>Oleiphilus</taxon>
    </lineage>
</organism>
<evidence type="ECO:0000259" key="2">
    <source>
        <dbReference type="Pfam" id="PF20789"/>
    </source>
</evidence>
<dbReference type="Proteomes" id="UP000196027">
    <property type="component" value="Chromosome"/>
</dbReference>
<dbReference type="InterPro" id="IPR042171">
    <property type="entry name" value="Acyl-CoA_hotdog"/>
</dbReference>
<dbReference type="InterPro" id="IPR049450">
    <property type="entry name" value="ACOT8-like_C"/>
</dbReference>
<evidence type="ECO:0000313" key="3">
    <source>
        <dbReference type="EMBL" id="ARU55396.1"/>
    </source>
</evidence>
<accession>A0A1Y0I6I1</accession>
<feature type="domain" description="Acyl-CoA thioesterase-like C-terminal" evidence="2">
    <location>
        <begin position="133"/>
        <end position="271"/>
    </location>
</feature>
<gene>
    <name evidence="3" type="ORF">OLMES_1317</name>
</gene>
<evidence type="ECO:0000313" key="4">
    <source>
        <dbReference type="Proteomes" id="UP000196027"/>
    </source>
</evidence>
<proteinExistence type="predicted"/>
<dbReference type="Gene3D" id="2.40.160.210">
    <property type="entry name" value="Acyl-CoA thioesterase, double hotdog domain"/>
    <property type="match status" value="1"/>
</dbReference>
<dbReference type="Pfam" id="PF13622">
    <property type="entry name" value="4HBT_3"/>
    <property type="match status" value="1"/>
</dbReference>
<name>A0A1Y0I6I1_9GAMM</name>
<keyword evidence="4" id="KW-1185">Reference proteome</keyword>
<dbReference type="SUPFAM" id="SSF54637">
    <property type="entry name" value="Thioesterase/thiol ester dehydrase-isomerase"/>
    <property type="match status" value="2"/>
</dbReference>
<dbReference type="EMBL" id="CP021425">
    <property type="protein sequence ID" value="ARU55396.1"/>
    <property type="molecule type" value="Genomic_DNA"/>
</dbReference>
<evidence type="ECO:0000259" key="1">
    <source>
        <dbReference type="Pfam" id="PF13622"/>
    </source>
</evidence>
<dbReference type="InterPro" id="IPR052389">
    <property type="entry name" value="Sec_Metab_Biosynth-Assoc"/>
</dbReference>
<dbReference type="OrthoDB" id="7059210at2"/>
<protein>
    <submittedName>
        <fullName evidence="3">Acyl-CoA thioesterase II</fullName>
    </submittedName>
</protein>
<dbReference type="KEGG" id="ome:OLMES_1317"/>
<reference evidence="3 4" key="1">
    <citation type="submission" date="2017-05" db="EMBL/GenBank/DDBJ databases">
        <title>Genomic insights into alkan degradation activity of Oleiphilus messinensis.</title>
        <authorList>
            <person name="Kozyavkin S.A."/>
            <person name="Slesarev A.I."/>
            <person name="Golyshin P.N."/>
            <person name="Korzhenkov A."/>
            <person name="Golyshina O.N."/>
            <person name="Toshchakov S.V."/>
        </authorList>
    </citation>
    <scope>NUCLEOTIDE SEQUENCE [LARGE SCALE GENOMIC DNA]</scope>
    <source>
        <strain evidence="3 4">ME102</strain>
    </source>
</reference>
<sequence>MIVELETKPIALRDICRNVRSSRDVTVDVPAGWGQGRATFGGLVAAVMFEKIPERIHENRTLRSILLSFVAPVVPGTMEISVNKLRSGKSATQVQVTVYQDEQICAVMLASFGNARQSAVAVNYEEAPPISNPDQVQEFPFIPGVTPDFTQHFDYRYAVGQIPFTGADESVVGGWIRSRQAETNPLTVAELLALLDAWPPAILSKLKQPAAGSTLTWSVSFFDLPDSKMADDWWQYEAHIQHAADGYSHIDASMWDDTGKVVAISRQTVSVFG</sequence>
<dbReference type="Pfam" id="PF20789">
    <property type="entry name" value="4HBT_3C"/>
    <property type="match status" value="1"/>
</dbReference>
<feature type="domain" description="Acyl-CoA thioesterase-like N-terminal HotDog" evidence="1">
    <location>
        <begin position="30"/>
        <end position="113"/>
    </location>
</feature>
<dbReference type="PANTHER" id="PTHR38110">
    <property type="entry name" value="CHROMOSOME 23, WHOLE GENOME SHOTGUN SEQUENCE"/>
    <property type="match status" value="1"/>
</dbReference>
<dbReference type="AlphaFoldDB" id="A0A1Y0I6I1"/>
<dbReference type="InterPro" id="IPR049449">
    <property type="entry name" value="TesB_ACOT8-like_N"/>
</dbReference>
<dbReference type="PANTHER" id="PTHR38110:SF1">
    <property type="entry name" value="THIOESTERASE DOMAIN-CONTAINING PROTEIN"/>
    <property type="match status" value="1"/>
</dbReference>